<reference evidence="2 3" key="1">
    <citation type="submission" date="2023-09" db="EMBL/GenBank/DDBJ databases">
        <title>Multi-omics analysis of a traditional fermented food reveals byproduct-associated fungal strains for waste-to-food upcycling.</title>
        <authorList>
            <consortium name="Lawrence Berkeley National Laboratory"/>
            <person name="Rekdal V.M."/>
            <person name="Villalobos-Escobedo J.M."/>
            <person name="Rodriguez-Valeron N."/>
            <person name="Garcia M.O."/>
            <person name="Vasquez D.P."/>
            <person name="Damayanti I."/>
            <person name="Sorensen P.M."/>
            <person name="Baidoo E.E."/>
            <person name="De Carvalho A.C."/>
            <person name="Riley R."/>
            <person name="Lipzen A."/>
            <person name="He G."/>
            <person name="Yan M."/>
            <person name="Haridas S."/>
            <person name="Daum C."/>
            <person name="Yoshinaga Y."/>
            <person name="Ng V."/>
            <person name="Grigoriev I.V."/>
            <person name="Munk R."/>
            <person name="Nuraida L."/>
            <person name="Wijaya C.H."/>
            <person name="Morales P.-C."/>
            <person name="Keasling J.D."/>
        </authorList>
    </citation>
    <scope>NUCLEOTIDE SEQUENCE [LARGE SCALE GENOMIC DNA]</scope>
    <source>
        <strain evidence="2 3">FGSC 2613</strain>
    </source>
</reference>
<gene>
    <name evidence="2" type="ORF">QR685DRAFT_573704</name>
</gene>
<protein>
    <recommendedName>
        <fullName evidence="4">Secreted protein</fullName>
    </recommendedName>
</protein>
<dbReference type="EMBL" id="JAVLET010000007">
    <property type="protein sequence ID" value="KAL0468427.1"/>
    <property type="molecule type" value="Genomic_DNA"/>
</dbReference>
<proteinExistence type="predicted"/>
<evidence type="ECO:0000313" key="2">
    <source>
        <dbReference type="EMBL" id="KAL0468427.1"/>
    </source>
</evidence>
<sequence length="124" mass="14050">MRGLSSLLHLQRPGPIVVILGLMCHPGPVTGRNDPRTGPMRDKHLPNCDYIQSPTHTCMDSRWTSHYPVQTIILTAATHHAHEQGVKRDRQVPNAPQYHMRNPFTKDAQGRLHDQVLETDPEHS</sequence>
<organism evidence="2 3">
    <name type="scientific">Neurospora intermedia</name>
    <dbReference type="NCBI Taxonomy" id="5142"/>
    <lineage>
        <taxon>Eukaryota</taxon>
        <taxon>Fungi</taxon>
        <taxon>Dikarya</taxon>
        <taxon>Ascomycota</taxon>
        <taxon>Pezizomycotina</taxon>
        <taxon>Sordariomycetes</taxon>
        <taxon>Sordariomycetidae</taxon>
        <taxon>Sordariales</taxon>
        <taxon>Sordariaceae</taxon>
        <taxon>Neurospora</taxon>
    </lineage>
</organism>
<evidence type="ECO:0000313" key="3">
    <source>
        <dbReference type="Proteomes" id="UP001451303"/>
    </source>
</evidence>
<feature type="region of interest" description="Disordered" evidence="1">
    <location>
        <begin position="80"/>
        <end position="111"/>
    </location>
</feature>
<evidence type="ECO:0008006" key="4">
    <source>
        <dbReference type="Google" id="ProtNLM"/>
    </source>
</evidence>
<accession>A0ABR3D6V8</accession>
<dbReference type="Proteomes" id="UP001451303">
    <property type="component" value="Unassembled WGS sequence"/>
</dbReference>
<comment type="caution">
    <text evidence="2">The sequence shown here is derived from an EMBL/GenBank/DDBJ whole genome shotgun (WGS) entry which is preliminary data.</text>
</comment>
<feature type="compositionally biased region" description="Basic and acidic residues" evidence="1">
    <location>
        <begin position="80"/>
        <end position="91"/>
    </location>
</feature>
<keyword evidence="3" id="KW-1185">Reference proteome</keyword>
<evidence type="ECO:0000256" key="1">
    <source>
        <dbReference type="SAM" id="MobiDB-lite"/>
    </source>
</evidence>
<name>A0ABR3D6V8_NEUIN</name>